<accession>A0A917JRV9</accession>
<evidence type="ECO:0000256" key="1">
    <source>
        <dbReference type="ARBA" id="ARBA00006499"/>
    </source>
</evidence>
<gene>
    <name evidence="4" type="ORF">GCM10007966_09830</name>
</gene>
<dbReference type="AlphaFoldDB" id="A0A917JRV9"/>
<dbReference type="InterPro" id="IPR050565">
    <property type="entry name" value="LYPA1-2/EST-like"/>
</dbReference>
<comment type="similarity">
    <text evidence="1">Belongs to the AB hydrolase superfamily. AB hydrolase 2 family.</text>
</comment>
<name>A0A917JRV9_9GAMM</name>
<dbReference type="PANTHER" id="PTHR10655:SF17">
    <property type="entry name" value="LYSOPHOSPHOLIPASE-LIKE PROTEIN 1"/>
    <property type="match status" value="1"/>
</dbReference>
<keyword evidence="5" id="KW-1185">Reference proteome</keyword>
<dbReference type="InterPro" id="IPR029058">
    <property type="entry name" value="AB_hydrolase_fold"/>
</dbReference>
<reference evidence="4" key="2">
    <citation type="submission" date="2020-09" db="EMBL/GenBank/DDBJ databases">
        <authorList>
            <person name="Sun Q."/>
            <person name="Ohkuma M."/>
        </authorList>
    </citation>
    <scope>NUCLEOTIDE SEQUENCE</scope>
    <source>
        <strain evidence="4">JCM 13919</strain>
    </source>
</reference>
<dbReference type="EMBL" id="BMOB01000003">
    <property type="protein sequence ID" value="GGI83305.1"/>
    <property type="molecule type" value="Genomic_DNA"/>
</dbReference>
<evidence type="ECO:0000256" key="2">
    <source>
        <dbReference type="ARBA" id="ARBA00022801"/>
    </source>
</evidence>
<evidence type="ECO:0000313" key="4">
    <source>
        <dbReference type="EMBL" id="GGI83305.1"/>
    </source>
</evidence>
<reference evidence="4" key="1">
    <citation type="journal article" date="2014" name="Int. J. Syst. Evol. Microbiol.">
        <title>Complete genome sequence of Corynebacterium casei LMG S-19264T (=DSM 44701T), isolated from a smear-ripened cheese.</title>
        <authorList>
            <consortium name="US DOE Joint Genome Institute (JGI-PGF)"/>
            <person name="Walter F."/>
            <person name="Albersmeier A."/>
            <person name="Kalinowski J."/>
            <person name="Ruckert C."/>
        </authorList>
    </citation>
    <scope>NUCLEOTIDE SEQUENCE</scope>
    <source>
        <strain evidence="4">JCM 13919</strain>
    </source>
</reference>
<evidence type="ECO:0000313" key="5">
    <source>
        <dbReference type="Proteomes" id="UP000630149"/>
    </source>
</evidence>
<dbReference type="Gene3D" id="3.40.50.1820">
    <property type="entry name" value="alpha/beta hydrolase"/>
    <property type="match status" value="1"/>
</dbReference>
<evidence type="ECO:0000259" key="3">
    <source>
        <dbReference type="Pfam" id="PF02230"/>
    </source>
</evidence>
<dbReference type="Proteomes" id="UP000630149">
    <property type="component" value="Unassembled WGS sequence"/>
</dbReference>
<sequence length="224" mass="24929">MNFYTSEPQGPGVACIIWMHGLGADAQDMKGLAQELNIEQPVRHVFVEAPIQEVTANNRMPMRAWYDIYSFNFRDQVDRSGILSSEATIQNVISQQLEAGFSSKQIFLAGFSQGGSMALFTGLRYKKPLGGIIGLSTWLPLHEECTINQDVTLPIFVGYGQLDDLIVPTLSEATIEWLKSQGLQSIFSRAYSMGHAVCYPELIDLNRWLNEHISAKPSQAGEDK</sequence>
<protein>
    <submittedName>
        <fullName evidence="4">Carboxylesterase</fullName>
    </submittedName>
</protein>
<dbReference type="Pfam" id="PF02230">
    <property type="entry name" value="Abhydrolase_2"/>
    <property type="match status" value="1"/>
</dbReference>
<dbReference type="RefSeq" id="WP_165481101.1">
    <property type="nucleotide sequence ID" value="NZ_BMOB01000003.1"/>
</dbReference>
<dbReference type="GO" id="GO:0016787">
    <property type="term" value="F:hydrolase activity"/>
    <property type="evidence" value="ECO:0007669"/>
    <property type="project" value="UniProtKB-KW"/>
</dbReference>
<feature type="domain" description="Phospholipase/carboxylesterase/thioesterase" evidence="3">
    <location>
        <begin position="6"/>
        <end position="213"/>
    </location>
</feature>
<dbReference type="InterPro" id="IPR003140">
    <property type="entry name" value="PLipase/COase/thioEstase"/>
</dbReference>
<comment type="caution">
    <text evidence="4">The sequence shown here is derived from an EMBL/GenBank/DDBJ whole genome shotgun (WGS) entry which is preliminary data.</text>
</comment>
<proteinExistence type="inferred from homology"/>
<organism evidence="4 5">
    <name type="scientific">Legionella impletisoli</name>
    <dbReference type="NCBI Taxonomy" id="343510"/>
    <lineage>
        <taxon>Bacteria</taxon>
        <taxon>Pseudomonadati</taxon>
        <taxon>Pseudomonadota</taxon>
        <taxon>Gammaproteobacteria</taxon>
        <taxon>Legionellales</taxon>
        <taxon>Legionellaceae</taxon>
        <taxon>Legionella</taxon>
    </lineage>
</organism>
<dbReference type="PANTHER" id="PTHR10655">
    <property type="entry name" value="LYSOPHOSPHOLIPASE-RELATED"/>
    <property type="match status" value="1"/>
</dbReference>
<dbReference type="SUPFAM" id="SSF53474">
    <property type="entry name" value="alpha/beta-Hydrolases"/>
    <property type="match status" value="1"/>
</dbReference>
<keyword evidence="2" id="KW-0378">Hydrolase</keyword>